<evidence type="ECO:0000256" key="9">
    <source>
        <dbReference type="PIRNR" id="PIRNR001365"/>
    </source>
</evidence>
<dbReference type="OrthoDB" id="191315at2759"/>
<proteinExistence type="inferred from homology"/>
<dbReference type="EC" id="4.1.3.3" evidence="4"/>
<comment type="subcellular location">
    <subcellularLocation>
        <location evidence="1">Cytoplasm</location>
    </subcellularLocation>
</comment>
<protein>
    <recommendedName>
        <fullName evidence="4">N-acetylneuraminate lyase</fullName>
        <ecNumber evidence="4">4.1.3.3</ecNumber>
    </recommendedName>
</protein>
<evidence type="ECO:0000256" key="12">
    <source>
        <dbReference type="SAM" id="SignalP"/>
    </source>
</evidence>
<keyword evidence="6 9" id="KW-0456">Lyase</keyword>
<dbReference type="GO" id="GO:0005737">
    <property type="term" value="C:cytoplasm"/>
    <property type="evidence" value="ECO:0007669"/>
    <property type="project" value="UniProtKB-SubCell"/>
</dbReference>
<evidence type="ECO:0000256" key="2">
    <source>
        <dbReference type="ARBA" id="ARBA00004878"/>
    </source>
</evidence>
<dbReference type="PRINTS" id="PR00146">
    <property type="entry name" value="DHPICSNTHASE"/>
</dbReference>
<dbReference type="Proteomes" id="UP001165122">
    <property type="component" value="Unassembled WGS sequence"/>
</dbReference>
<feature type="signal peptide" evidence="12">
    <location>
        <begin position="1"/>
        <end position="17"/>
    </location>
</feature>
<dbReference type="InterPro" id="IPR002220">
    <property type="entry name" value="DapA-like"/>
</dbReference>
<evidence type="ECO:0000256" key="5">
    <source>
        <dbReference type="ARBA" id="ARBA00022490"/>
    </source>
</evidence>
<comment type="pathway">
    <text evidence="2">Amino-sugar metabolism; N-acetylneuraminate degradation.</text>
</comment>
<dbReference type="SUPFAM" id="SSF51569">
    <property type="entry name" value="Aldolase"/>
    <property type="match status" value="1"/>
</dbReference>
<keyword evidence="7" id="KW-0119">Carbohydrate metabolism</keyword>
<name>A0A9W7ARH1_9STRA</name>
<dbReference type="PANTHER" id="PTHR12128">
    <property type="entry name" value="DIHYDRODIPICOLINATE SYNTHASE"/>
    <property type="match status" value="1"/>
</dbReference>
<reference evidence="14" key="1">
    <citation type="journal article" date="2023" name="Commun. Biol.">
        <title>Genome analysis of Parmales, the sister group of diatoms, reveals the evolutionary specialization of diatoms from phago-mixotrophs to photoautotrophs.</title>
        <authorList>
            <person name="Ban H."/>
            <person name="Sato S."/>
            <person name="Yoshikawa S."/>
            <person name="Yamada K."/>
            <person name="Nakamura Y."/>
            <person name="Ichinomiya M."/>
            <person name="Sato N."/>
            <person name="Blanc-Mathieu R."/>
            <person name="Endo H."/>
            <person name="Kuwata A."/>
            <person name="Ogata H."/>
        </authorList>
    </citation>
    <scope>NUCLEOTIDE SEQUENCE [LARGE SCALE GENOMIC DNA]</scope>
    <source>
        <strain evidence="14">NIES 3700</strain>
    </source>
</reference>
<evidence type="ECO:0000313" key="14">
    <source>
        <dbReference type="Proteomes" id="UP001165122"/>
    </source>
</evidence>
<dbReference type="Pfam" id="PF00701">
    <property type="entry name" value="DHDPS"/>
    <property type="match status" value="1"/>
</dbReference>
<dbReference type="GO" id="GO:0008747">
    <property type="term" value="F:N-acetylneuraminate lyase activity"/>
    <property type="evidence" value="ECO:0007669"/>
    <property type="project" value="UniProtKB-EC"/>
</dbReference>
<dbReference type="SMART" id="SM01130">
    <property type="entry name" value="DHDPS"/>
    <property type="match status" value="1"/>
</dbReference>
<keyword evidence="14" id="KW-1185">Reference proteome</keyword>
<keyword evidence="12" id="KW-0732">Signal</keyword>
<comment type="catalytic activity">
    <reaction evidence="8">
        <text>aceneuramate = aldehydo-N-acetyl-D-mannosamine + pyruvate</text>
        <dbReference type="Rhea" id="RHEA:23296"/>
        <dbReference type="ChEBI" id="CHEBI:15361"/>
        <dbReference type="ChEBI" id="CHEBI:17122"/>
        <dbReference type="ChEBI" id="CHEBI:173083"/>
        <dbReference type="EC" id="4.1.3.3"/>
    </reaction>
</comment>
<evidence type="ECO:0000256" key="4">
    <source>
        <dbReference type="ARBA" id="ARBA00012911"/>
    </source>
</evidence>
<evidence type="ECO:0000256" key="7">
    <source>
        <dbReference type="ARBA" id="ARBA00023277"/>
    </source>
</evidence>
<feature type="binding site" evidence="11">
    <location>
        <position position="225"/>
    </location>
    <ligand>
        <name>pyruvate</name>
        <dbReference type="ChEBI" id="CHEBI:15361"/>
    </ligand>
</feature>
<evidence type="ECO:0000256" key="3">
    <source>
        <dbReference type="ARBA" id="ARBA00006324"/>
    </source>
</evidence>
<comment type="caution">
    <text evidence="13">The sequence shown here is derived from an EMBL/GenBank/DDBJ whole genome shotgun (WGS) entry which is preliminary data.</text>
</comment>
<evidence type="ECO:0000256" key="8">
    <source>
        <dbReference type="ARBA" id="ARBA00044906"/>
    </source>
</evidence>
<dbReference type="PANTHER" id="PTHR12128:SF21">
    <property type="entry name" value="N-ACETYLNEURAMINATE LYASE"/>
    <property type="match status" value="1"/>
</dbReference>
<accession>A0A9W7ARH1</accession>
<feature type="active site" description="Proton donor/acceptor" evidence="10">
    <location>
        <position position="153"/>
    </location>
</feature>
<sequence length="315" mass="34679">MHLSTILLTTLSVLTSSFELIPAVFTPFTEDGSIDYPKIEPYSTFLKEQQNISTVFISGTNGESLSLSLEERKRLTDEWAQTSSNVIVMVSSESIVDSVELSSYVKTVSETNSNIISVAAMSSSFFKPSTAQDLVDYLKPMAEAAAPLPFRYYHIPSMTGVSIDMIEFQDLVEDQIDTFVGIKYTDTDLFTLRKLILNKGEGVEHFWGKDEILITGIATGATSAVGSTYNFMGRTGYDIVNAFLTADLPSAQSQQDKIVNVVSSWGNLGGIPAQKAIMQMVGMDLGRGVRTPNRALTDEEYDDLEEKLKEVGFFD</sequence>
<dbReference type="InterPro" id="IPR013785">
    <property type="entry name" value="Aldolase_TIM"/>
</dbReference>
<organism evidence="13 14">
    <name type="scientific">Triparma laevis f. longispina</name>
    <dbReference type="NCBI Taxonomy" id="1714387"/>
    <lineage>
        <taxon>Eukaryota</taxon>
        <taxon>Sar</taxon>
        <taxon>Stramenopiles</taxon>
        <taxon>Ochrophyta</taxon>
        <taxon>Bolidophyceae</taxon>
        <taxon>Parmales</taxon>
        <taxon>Triparmaceae</taxon>
        <taxon>Triparma</taxon>
    </lineage>
</organism>
<dbReference type="PIRSF" id="PIRSF001365">
    <property type="entry name" value="DHDPS"/>
    <property type="match status" value="1"/>
</dbReference>
<dbReference type="AlphaFoldDB" id="A0A9W7ARH1"/>
<comment type="similarity">
    <text evidence="3">Belongs to the DapA family. NanA subfamily.</text>
</comment>
<evidence type="ECO:0000256" key="10">
    <source>
        <dbReference type="PIRSR" id="PIRSR001365-1"/>
    </source>
</evidence>
<feature type="active site" description="Schiff-base intermediate with substrate" evidence="10">
    <location>
        <position position="183"/>
    </location>
</feature>
<evidence type="ECO:0000256" key="6">
    <source>
        <dbReference type="ARBA" id="ARBA00023239"/>
    </source>
</evidence>
<evidence type="ECO:0000256" key="11">
    <source>
        <dbReference type="PIRSR" id="PIRSR001365-2"/>
    </source>
</evidence>
<dbReference type="Gene3D" id="3.20.20.70">
    <property type="entry name" value="Aldolase class I"/>
    <property type="match status" value="1"/>
</dbReference>
<evidence type="ECO:0000313" key="13">
    <source>
        <dbReference type="EMBL" id="GMH73763.1"/>
    </source>
</evidence>
<dbReference type="EMBL" id="BRXW01000680">
    <property type="protein sequence ID" value="GMH73763.1"/>
    <property type="molecule type" value="Genomic_DNA"/>
</dbReference>
<evidence type="ECO:0000256" key="1">
    <source>
        <dbReference type="ARBA" id="ARBA00004496"/>
    </source>
</evidence>
<gene>
    <name evidence="13" type="ORF">TrLO_g14535</name>
</gene>
<feature type="chain" id="PRO_5040832060" description="N-acetylneuraminate lyase" evidence="12">
    <location>
        <begin position="18"/>
        <end position="315"/>
    </location>
</feature>
<keyword evidence="5" id="KW-0963">Cytoplasm</keyword>